<proteinExistence type="predicted"/>
<organism evidence="1 2">
    <name type="scientific">Wuchereria bancrofti</name>
    <dbReference type="NCBI Taxonomy" id="6293"/>
    <lineage>
        <taxon>Eukaryota</taxon>
        <taxon>Metazoa</taxon>
        <taxon>Ecdysozoa</taxon>
        <taxon>Nematoda</taxon>
        <taxon>Chromadorea</taxon>
        <taxon>Rhabditida</taxon>
        <taxon>Spirurina</taxon>
        <taxon>Spiruromorpha</taxon>
        <taxon>Filarioidea</taxon>
        <taxon>Onchocercidae</taxon>
        <taxon>Wuchereria</taxon>
    </lineage>
</organism>
<evidence type="ECO:0000313" key="1">
    <source>
        <dbReference type="EMBL" id="VDM11031.1"/>
    </source>
</evidence>
<protein>
    <submittedName>
        <fullName evidence="1">Uncharacterized protein</fullName>
    </submittedName>
</protein>
<dbReference type="EMBL" id="UYWW01001811">
    <property type="protein sequence ID" value="VDM11031.1"/>
    <property type="molecule type" value="Genomic_DNA"/>
</dbReference>
<accession>A0A3P7DMD6</accession>
<gene>
    <name evidence="1" type="ORF">WBA_LOCUS4417</name>
</gene>
<sequence>MNDFDSNASDDDVVLDSTKYSFMGLIKPLRITA</sequence>
<dbReference type="AlphaFoldDB" id="A0A3P7DMD6"/>
<reference evidence="1 2" key="1">
    <citation type="submission" date="2018-11" db="EMBL/GenBank/DDBJ databases">
        <authorList>
            <consortium name="Pathogen Informatics"/>
        </authorList>
    </citation>
    <scope>NUCLEOTIDE SEQUENCE [LARGE SCALE GENOMIC DNA]</scope>
</reference>
<dbReference type="Proteomes" id="UP000270924">
    <property type="component" value="Unassembled WGS sequence"/>
</dbReference>
<evidence type="ECO:0000313" key="2">
    <source>
        <dbReference type="Proteomes" id="UP000270924"/>
    </source>
</evidence>
<dbReference type="InParanoid" id="A0A3P7DMD6"/>
<keyword evidence="2" id="KW-1185">Reference proteome</keyword>
<name>A0A3P7DMD6_WUCBA</name>